<keyword evidence="5 10" id="KW-0132">Cell division</keyword>
<proteinExistence type="inferred from homology"/>
<evidence type="ECO:0000256" key="9">
    <source>
        <dbReference type="ARBA" id="ARBA00023306"/>
    </source>
</evidence>
<sequence>MFFISIIRTIKFALQNFWRNIWLSLVTIIILLLTLIFVSVLSALNLLGDQAIKSVQDKVDIDVFFITDSTSDQLATAKGIIESYPEVKDVTYITTDQALENFKVAHADDEQILASLDELEENPLPASFVIKAKKLNQYDAIIQRLDGESFKELILSRDFQDNAVLINRISQITTRLTQVGIGVSILFAVISFLVVFNTMRIAIYTHREEVGIMRLVGATNWFIRGPFMWESLLYAVLASVLTMALLYPAALVASPYVNAFFEGYTFDFVLFIRSNFWQIFLVQMAVSLGLSMLSSMVAITRYLKV</sequence>
<accession>A0A1G2B565</accession>
<feature type="domain" description="ABC3 transporter permease C-terminal" evidence="12">
    <location>
        <begin position="183"/>
        <end position="304"/>
    </location>
</feature>
<protein>
    <recommendedName>
        <fullName evidence="3 10">Cell division protein FtsX</fullName>
    </recommendedName>
</protein>
<keyword evidence="7 11" id="KW-1133">Transmembrane helix</keyword>
<dbReference type="GO" id="GO:0051301">
    <property type="term" value="P:cell division"/>
    <property type="evidence" value="ECO:0007669"/>
    <property type="project" value="UniProtKB-KW"/>
</dbReference>
<dbReference type="PIRSF" id="PIRSF003097">
    <property type="entry name" value="FtsX"/>
    <property type="match status" value="1"/>
</dbReference>
<evidence type="ECO:0000259" key="13">
    <source>
        <dbReference type="Pfam" id="PF18075"/>
    </source>
</evidence>
<keyword evidence="4 10" id="KW-1003">Cell membrane</keyword>
<evidence type="ECO:0000256" key="2">
    <source>
        <dbReference type="ARBA" id="ARBA00007379"/>
    </source>
</evidence>
<dbReference type="EMBL" id="MHKD01000019">
    <property type="protein sequence ID" value="OGY83779.1"/>
    <property type="molecule type" value="Genomic_DNA"/>
</dbReference>
<dbReference type="STRING" id="1798542.A3F54_05370"/>
<organism evidence="14 15">
    <name type="scientific">Candidatus Kerfeldbacteria bacterium RIFCSPHIGHO2_12_FULL_48_17</name>
    <dbReference type="NCBI Taxonomy" id="1798542"/>
    <lineage>
        <taxon>Bacteria</taxon>
        <taxon>Candidatus Kerfeldiibacteriota</taxon>
    </lineage>
</organism>
<dbReference type="Pfam" id="PF18075">
    <property type="entry name" value="FtsX_ECD"/>
    <property type="match status" value="1"/>
</dbReference>
<feature type="transmembrane region" description="Helical" evidence="11">
    <location>
        <begin position="176"/>
        <end position="196"/>
    </location>
</feature>
<dbReference type="InterPro" id="IPR004513">
    <property type="entry name" value="FtsX"/>
</dbReference>
<evidence type="ECO:0000259" key="12">
    <source>
        <dbReference type="Pfam" id="PF02687"/>
    </source>
</evidence>
<keyword evidence="9 10" id="KW-0131">Cell cycle</keyword>
<evidence type="ECO:0000256" key="4">
    <source>
        <dbReference type="ARBA" id="ARBA00022475"/>
    </source>
</evidence>
<dbReference type="InterPro" id="IPR003838">
    <property type="entry name" value="ABC3_permease_C"/>
</dbReference>
<feature type="transmembrane region" description="Helical" evidence="11">
    <location>
        <begin position="276"/>
        <end position="299"/>
    </location>
</feature>
<dbReference type="InterPro" id="IPR040690">
    <property type="entry name" value="FtsX_ECD"/>
</dbReference>
<gene>
    <name evidence="14" type="ORF">A3F54_05370</name>
</gene>
<comment type="similarity">
    <text evidence="2 10">Belongs to the ABC-4 integral membrane protein family. FtsX subfamily.</text>
</comment>
<evidence type="ECO:0000256" key="3">
    <source>
        <dbReference type="ARBA" id="ARBA00021907"/>
    </source>
</evidence>
<evidence type="ECO:0000313" key="15">
    <source>
        <dbReference type="Proteomes" id="UP000176952"/>
    </source>
</evidence>
<dbReference type="GO" id="GO:0005886">
    <property type="term" value="C:plasma membrane"/>
    <property type="evidence" value="ECO:0007669"/>
    <property type="project" value="UniProtKB-SubCell"/>
</dbReference>
<evidence type="ECO:0000256" key="5">
    <source>
        <dbReference type="ARBA" id="ARBA00022618"/>
    </source>
</evidence>
<evidence type="ECO:0000256" key="10">
    <source>
        <dbReference type="PIRNR" id="PIRNR003097"/>
    </source>
</evidence>
<evidence type="ECO:0000256" key="6">
    <source>
        <dbReference type="ARBA" id="ARBA00022692"/>
    </source>
</evidence>
<name>A0A1G2B565_9BACT</name>
<feature type="transmembrane region" description="Helical" evidence="11">
    <location>
        <begin position="21"/>
        <end position="44"/>
    </location>
</feature>
<dbReference type="PANTHER" id="PTHR47755:SF1">
    <property type="entry name" value="CELL DIVISION PROTEIN FTSX"/>
    <property type="match status" value="1"/>
</dbReference>
<evidence type="ECO:0000313" key="14">
    <source>
        <dbReference type="EMBL" id="OGY83779.1"/>
    </source>
</evidence>
<evidence type="ECO:0000256" key="11">
    <source>
        <dbReference type="SAM" id="Phobius"/>
    </source>
</evidence>
<feature type="transmembrane region" description="Helical" evidence="11">
    <location>
        <begin position="232"/>
        <end position="256"/>
    </location>
</feature>
<dbReference type="Proteomes" id="UP000176952">
    <property type="component" value="Unassembled WGS sequence"/>
</dbReference>
<dbReference type="Pfam" id="PF02687">
    <property type="entry name" value="FtsX"/>
    <property type="match status" value="1"/>
</dbReference>
<evidence type="ECO:0000256" key="8">
    <source>
        <dbReference type="ARBA" id="ARBA00023136"/>
    </source>
</evidence>
<keyword evidence="8 10" id="KW-0472">Membrane</keyword>
<keyword evidence="6 11" id="KW-0812">Transmembrane</keyword>
<dbReference type="PANTHER" id="PTHR47755">
    <property type="entry name" value="CELL DIVISION PROTEIN FTSX"/>
    <property type="match status" value="1"/>
</dbReference>
<dbReference type="AlphaFoldDB" id="A0A1G2B565"/>
<reference evidence="14 15" key="1">
    <citation type="journal article" date="2016" name="Nat. Commun.">
        <title>Thousands of microbial genomes shed light on interconnected biogeochemical processes in an aquifer system.</title>
        <authorList>
            <person name="Anantharaman K."/>
            <person name="Brown C.T."/>
            <person name="Hug L.A."/>
            <person name="Sharon I."/>
            <person name="Castelle C.J."/>
            <person name="Probst A.J."/>
            <person name="Thomas B.C."/>
            <person name="Singh A."/>
            <person name="Wilkins M.J."/>
            <person name="Karaoz U."/>
            <person name="Brodie E.L."/>
            <person name="Williams K.H."/>
            <person name="Hubbard S.S."/>
            <person name="Banfield J.F."/>
        </authorList>
    </citation>
    <scope>NUCLEOTIDE SEQUENCE [LARGE SCALE GENOMIC DNA]</scope>
</reference>
<dbReference type="Gene3D" id="3.30.70.3040">
    <property type="match status" value="1"/>
</dbReference>
<evidence type="ECO:0000256" key="1">
    <source>
        <dbReference type="ARBA" id="ARBA00004651"/>
    </source>
</evidence>
<comment type="subcellular location">
    <subcellularLocation>
        <location evidence="1">Cell membrane</location>
        <topology evidence="1">Multi-pass membrane protein</topology>
    </subcellularLocation>
</comment>
<evidence type="ECO:0000256" key="7">
    <source>
        <dbReference type="ARBA" id="ARBA00022989"/>
    </source>
</evidence>
<comment type="caution">
    <text evidence="14">The sequence shown here is derived from an EMBL/GenBank/DDBJ whole genome shotgun (WGS) entry which is preliminary data.</text>
</comment>
<feature type="domain" description="FtsX extracellular" evidence="13">
    <location>
        <begin position="59"/>
        <end position="146"/>
    </location>
</feature>